<dbReference type="SUPFAM" id="SSF51621">
    <property type="entry name" value="Phosphoenolpyruvate/pyruvate domain"/>
    <property type="match status" value="1"/>
</dbReference>
<dbReference type="Proteomes" id="UP001596112">
    <property type="component" value="Unassembled WGS sequence"/>
</dbReference>
<keyword evidence="6" id="KW-0456">Lyase</keyword>
<feature type="compositionally biased region" description="Low complexity" evidence="4">
    <location>
        <begin position="275"/>
        <end position="290"/>
    </location>
</feature>
<proteinExistence type="predicted"/>
<gene>
    <name evidence="6" type="ORF">ACFQGO_21995</name>
</gene>
<dbReference type="InterPro" id="IPR011206">
    <property type="entry name" value="Citrate_lyase_beta/mcl1/mcl2"/>
</dbReference>
<evidence type="ECO:0000313" key="6">
    <source>
        <dbReference type="EMBL" id="MFC5810141.1"/>
    </source>
</evidence>
<dbReference type="InterPro" id="IPR015813">
    <property type="entry name" value="Pyrv/PenolPyrv_kinase-like_dom"/>
</dbReference>
<dbReference type="InterPro" id="IPR005000">
    <property type="entry name" value="Aldolase/citrate-lyase_domain"/>
</dbReference>
<comment type="cofactor">
    <cofactor evidence="1">
        <name>Mg(2+)</name>
        <dbReference type="ChEBI" id="CHEBI:18420"/>
    </cofactor>
</comment>
<protein>
    <submittedName>
        <fullName evidence="6">HpcH/HpaI aldolase/citrate lyase family protein</fullName>
    </submittedName>
</protein>
<dbReference type="RefSeq" id="WP_272172237.1">
    <property type="nucleotide sequence ID" value="NZ_JAQOSL010000048.1"/>
</dbReference>
<reference evidence="7" key="1">
    <citation type="journal article" date="2019" name="Int. J. Syst. Evol. Microbiol.">
        <title>The Global Catalogue of Microorganisms (GCM) 10K type strain sequencing project: providing services to taxonomists for standard genome sequencing and annotation.</title>
        <authorList>
            <consortium name="The Broad Institute Genomics Platform"/>
            <consortium name="The Broad Institute Genome Sequencing Center for Infectious Disease"/>
            <person name="Wu L."/>
            <person name="Ma J."/>
        </authorList>
    </citation>
    <scope>NUCLEOTIDE SEQUENCE [LARGE SCALE GENOMIC DNA]</scope>
    <source>
        <strain evidence="7">JCM 9918</strain>
    </source>
</reference>
<evidence type="ECO:0000256" key="4">
    <source>
        <dbReference type="SAM" id="MobiDB-lite"/>
    </source>
</evidence>
<dbReference type="InterPro" id="IPR040442">
    <property type="entry name" value="Pyrv_kinase-like_dom_sf"/>
</dbReference>
<evidence type="ECO:0000256" key="3">
    <source>
        <dbReference type="ARBA" id="ARBA00022842"/>
    </source>
</evidence>
<evidence type="ECO:0000313" key="7">
    <source>
        <dbReference type="Proteomes" id="UP001596112"/>
    </source>
</evidence>
<evidence type="ECO:0000259" key="5">
    <source>
        <dbReference type="Pfam" id="PF03328"/>
    </source>
</evidence>
<comment type="caution">
    <text evidence="6">The sequence shown here is derived from an EMBL/GenBank/DDBJ whole genome shotgun (WGS) entry which is preliminary data.</text>
</comment>
<dbReference type="PANTHER" id="PTHR32308:SF10">
    <property type="entry name" value="CITRATE LYASE SUBUNIT BETA"/>
    <property type="match status" value="1"/>
</dbReference>
<dbReference type="PIRSF" id="PIRSF015582">
    <property type="entry name" value="Cit_lyase_B"/>
    <property type="match status" value="1"/>
</dbReference>
<keyword evidence="7" id="KW-1185">Reference proteome</keyword>
<accession>A0ABW1BBG2</accession>
<sequence>MSDAHPLTEDVAVARTFLFVPGDRPDRFGKAAACGADVVILDLEDAVAPDRKEEARGHVAAWLDAGNQAVVRVNGAGTAWYGDDLAALAGRTGVVMVPKAEDPAELARLVRTLPVGTGILPLIETAAGIVGAVGVCAAPSVVRAAFGSVDLAAQLGVEHTSHDALRHARSALVLAAAAAGRPAPVDGVTTDVRDETVLRADLGHAVALGYGGKLCVHPRQVPLANEGFSPTREQVSWARDVVAAAGDGSVTVVDGQMVDRPVLLRARAVLARAVPAGAGSPPARGSGPAGTRLDRS</sequence>
<keyword evidence="3" id="KW-0460">Magnesium</keyword>
<evidence type="ECO:0000256" key="1">
    <source>
        <dbReference type="ARBA" id="ARBA00001946"/>
    </source>
</evidence>
<organism evidence="6 7">
    <name type="scientific">Streptomyces heilongjiangensis</name>
    <dbReference type="NCBI Taxonomy" id="945052"/>
    <lineage>
        <taxon>Bacteria</taxon>
        <taxon>Bacillati</taxon>
        <taxon>Actinomycetota</taxon>
        <taxon>Actinomycetes</taxon>
        <taxon>Kitasatosporales</taxon>
        <taxon>Streptomycetaceae</taxon>
        <taxon>Streptomyces</taxon>
    </lineage>
</organism>
<dbReference type="PANTHER" id="PTHR32308">
    <property type="entry name" value="LYASE BETA SUBUNIT, PUTATIVE (AFU_ORTHOLOGUE AFUA_4G13030)-RELATED"/>
    <property type="match status" value="1"/>
</dbReference>
<dbReference type="EMBL" id="JBHSNZ010000015">
    <property type="protein sequence ID" value="MFC5810141.1"/>
    <property type="molecule type" value="Genomic_DNA"/>
</dbReference>
<dbReference type="Pfam" id="PF03328">
    <property type="entry name" value="HpcH_HpaI"/>
    <property type="match status" value="1"/>
</dbReference>
<keyword evidence="2" id="KW-0479">Metal-binding</keyword>
<feature type="domain" description="HpcH/HpaI aldolase/citrate lyase" evidence="5">
    <location>
        <begin position="15"/>
        <end position="218"/>
    </location>
</feature>
<evidence type="ECO:0000256" key="2">
    <source>
        <dbReference type="ARBA" id="ARBA00022723"/>
    </source>
</evidence>
<dbReference type="GO" id="GO:0016829">
    <property type="term" value="F:lyase activity"/>
    <property type="evidence" value="ECO:0007669"/>
    <property type="project" value="UniProtKB-KW"/>
</dbReference>
<name>A0ABW1BBG2_9ACTN</name>
<dbReference type="Gene3D" id="3.20.20.60">
    <property type="entry name" value="Phosphoenolpyruvate-binding domains"/>
    <property type="match status" value="1"/>
</dbReference>
<feature type="region of interest" description="Disordered" evidence="4">
    <location>
        <begin position="275"/>
        <end position="296"/>
    </location>
</feature>